<gene>
    <name evidence="1" type="primary">P0683F02.22</name>
</gene>
<accession>Q5N906</accession>
<dbReference type="Proteomes" id="UP000817658">
    <property type="component" value="Chromosome 1"/>
</dbReference>
<dbReference type="PROSITE" id="PS51257">
    <property type="entry name" value="PROKAR_LIPOPROTEIN"/>
    <property type="match status" value="1"/>
</dbReference>
<protein>
    <submittedName>
        <fullName evidence="1">Uncharacterized protein</fullName>
    </submittedName>
</protein>
<reference evidence="1" key="1">
    <citation type="journal article" date="2002" name="Nature">
        <title>The genome sequence and structure of rice chromosome 1.</title>
        <authorList>
            <person name="Sasaki T."/>
            <person name="Matsumoto T."/>
            <person name="Yamamoto K."/>
            <person name="Sakata K."/>
            <person name="Baba T."/>
            <person name="Katayose Y."/>
            <person name="Wu J."/>
            <person name="Niimura Y."/>
            <person name="Cheng Z."/>
            <person name="Nagamura Y."/>
            <person name="Antonio B.A."/>
            <person name="Kanamori H."/>
            <person name="Hosokawa S."/>
            <person name="Masukawa M."/>
            <person name="Arikawa K."/>
            <person name="Chiden Y."/>
            <person name="Hayashi M."/>
            <person name="Okamoto M."/>
            <person name="Ando T."/>
            <person name="Aoki H."/>
            <person name="Arita K."/>
            <person name="Hamada M."/>
            <person name="Harada C."/>
            <person name="Hijishita S."/>
            <person name="Honda M."/>
            <person name="Ichikawa Y."/>
            <person name="Idonuma A."/>
            <person name="Iijima M."/>
            <person name="Ikeda M."/>
            <person name="Ikeno M."/>
            <person name="Itoh S."/>
            <person name="Itoh T."/>
            <person name="Itoh Y."/>
            <person name="Itoh Y."/>
            <person name="Iwabuchi A."/>
            <person name="Kamiya K."/>
            <person name="Karasawa W."/>
            <person name="Katagiri S."/>
            <person name="Kikuta A."/>
            <person name="Kobayashi N."/>
            <person name="Kono I."/>
            <person name="Machita K."/>
            <person name="Maehara T."/>
            <person name="Mizuno H."/>
            <person name="Mizubayashi T."/>
            <person name="Mukai Y."/>
            <person name="Nagasaki H."/>
            <person name="Nakashima M."/>
            <person name="Nakama Y."/>
            <person name="Nakamichi Y."/>
            <person name="Nakamura M."/>
            <person name="Namiki N."/>
            <person name="Negishi M."/>
            <person name="Ohta I."/>
            <person name="Ono N."/>
            <person name="Saji S."/>
            <person name="Sakai K."/>
            <person name="Shibata M."/>
            <person name="Shimokawa T."/>
            <person name="Shomura A."/>
            <person name="Song J."/>
            <person name="Takazaki Y."/>
            <person name="Terasawa K."/>
            <person name="Tsuji K."/>
            <person name="Waki K."/>
            <person name="Yamagata H."/>
            <person name="Yamane H."/>
            <person name="Yoshiki S."/>
            <person name="Yoshihara R."/>
            <person name="Yukawa K."/>
            <person name="Zhong H."/>
            <person name="Iwama H."/>
            <person name="Endo T."/>
            <person name="Ito H."/>
            <person name="Hahn J.H."/>
            <person name="Kim H.I."/>
            <person name="Eun M.Y."/>
            <person name="Yano M."/>
            <person name="Jiang J."/>
            <person name="Gojobori T."/>
        </authorList>
    </citation>
    <scope>NUCLEOTIDE SEQUENCE [LARGE SCALE GENOMIC DNA]</scope>
</reference>
<dbReference type="AlphaFoldDB" id="Q5N906"/>
<proteinExistence type="predicted"/>
<dbReference type="EMBL" id="AP003289">
    <property type="protein sequence ID" value="BAD82053.1"/>
    <property type="molecule type" value="Genomic_DNA"/>
</dbReference>
<organism evidence="1">
    <name type="scientific">Oryza sativa subsp. japonica</name>
    <name type="common">Rice</name>
    <dbReference type="NCBI Taxonomy" id="39947"/>
    <lineage>
        <taxon>Eukaryota</taxon>
        <taxon>Viridiplantae</taxon>
        <taxon>Streptophyta</taxon>
        <taxon>Embryophyta</taxon>
        <taxon>Tracheophyta</taxon>
        <taxon>Spermatophyta</taxon>
        <taxon>Magnoliopsida</taxon>
        <taxon>Liliopsida</taxon>
        <taxon>Poales</taxon>
        <taxon>Poaceae</taxon>
        <taxon>BOP clade</taxon>
        <taxon>Oryzoideae</taxon>
        <taxon>Oryzeae</taxon>
        <taxon>Oryzinae</taxon>
        <taxon>Oryza</taxon>
        <taxon>Oryza sativa</taxon>
    </lineage>
</organism>
<name>Q5N906_ORYSJ</name>
<sequence>MDGRATGGIGSATAACRNRGDVRVKAPPVRHIDIDGFLVLLKFVVSDVTVDNKAPVVTSSISQGFAGLVFEDTHRVTSRIDIRSIRTLVEHTRPTAANPYMITVNENTPRDEGLWTASENGSSLLAQAVVAKRSTGGGDLAQGGVAAAEIRRVHDDEQGVIVLFALLDKTGILPIDHGIIYALLLGGLVLDVDAILMLLSSNQMIFFFDRKPKLAWLVLWQNMMLSKEFLGVGDYESEAIYLPWNRRSSHRDEDTEGYVHWPLAKAGSVSYWARAKSRFSLYTMFLCQLPRVALWGRVLPHCNNLYYKLADVHNPIISITSLPASSLIS</sequence>
<evidence type="ECO:0000313" key="1">
    <source>
        <dbReference type="EMBL" id="BAD82053.1"/>
    </source>
</evidence>